<dbReference type="SUPFAM" id="SSF54160">
    <property type="entry name" value="Chromo domain-like"/>
    <property type="match status" value="1"/>
</dbReference>
<dbReference type="Pfam" id="PF24626">
    <property type="entry name" value="SH3_Tf2-1"/>
    <property type="match status" value="1"/>
</dbReference>
<dbReference type="AlphaFoldDB" id="A0AA38LAR4"/>
<feature type="domain" description="Chromo" evidence="3">
    <location>
        <begin position="155"/>
        <end position="191"/>
    </location>
</feature>
<evidence type="ECO:0000313" key="4">
    <source>
        <dbReference type="EMBL" id="KAH9313807.1"/>
    </source>
</evidence>
<protein>
    <recommendedName>
        <fullName evidence="3">Chromo domain-containing protein</fullName>
    </recommendedName>
</protein>
<dbReference type="PANTHER" id="PTHR46148">
    <property type="entry name" value="CHROMO DOMAIN-CONTAINING PROTEIN"/>
    <property type="match status" value="1"/>
</dbReference>
<dbReference type="PANTHER" id="PTHR46148:SF52">
    <property type="entry name" value="OS04G0603800 PROTEIN"/>
    <property type="match status" value="1"/>
</dbReference>
<dbReference type="InterPro" id="IPR056924">
    <property type="entry name" value="SH3_Tf2-1"/>
</dbReference>
<evidence type="ECO:0000256" key="2">
    <source>
        <dbReference type="SAM" id="MobiDB-lite"/>
    </source>
</evidence>
<dbReference type="EMBL" id="JAHRHJ020000005">
    <property type="protein sequence ID" value="KAH9313807.1"/>
    <property type="molecule type" value="Genomic_DNA"/>
</dbReference>
<proteinExistence type="predicted"/>
<feature type="compositionally biased region" description="Polar residues" evidence="2">
    <location>
        <begin position="600"/>
        <end position="610"/>
    </location>
</feature>
<comment type="caution">
    <text evidence="4">The sequence shown here is derived from an EMBL/GenBank/DDBJ whole genome shotgun (WGS) entry which is preliminary data.</text>
</comment>
<name>A0AA38LAR4_TAXCH</name>
<dbReference type="InterPro" id="IPR016197">
    <property type="entry name" value="Chromo-like_dom_sf"/>
</dbReference>
<organism evidence="4 5">
    <name type="scientific">Taxus chinensis</name>
    <name type="common">Chinese yew</name>
    <name type="synonym">Taxus wallichiana var. chinensis</name>
    <dbReference type="NCBI Taxonomy" id="29808"/>
    <lineage>
        <taxon>Eukaryota</taxon>
        <taxon>Viridiplantae</taxon>
        <taxon>Streptophyta</taxon>
        <taxon>Embryophyta</taxon>
        <taxon>Tracheophyta</taxon>
        <taxon>Spermatophyta</taxon>
        <taxon>Pinopsida</taxon>
        <taxon>Pinidae</taxon>
        <taxon>Conifers II</taxon>
        <taxon>Cupressales</taxon>
        <taxon>Taxaceae</taxon>
        <taxon>Taxus</taxon>
    </lineage>
</organism>
<evidence type="ECO:0000259" key="3">
    <source>
        <dbReference type="PROSITE" id="PS50013"/>
    </source>
</evidence>
<gene>
    <name evidence="4" type="ORF">KI387_022434</name>
</gene>
<keyword evidence="1" id="KW-0175">Coiled coil</keyword>
<dbReference type="PROSITE" id="PS50013">
    <property type="entry name" value="CHROMO_2"/>
    <property type="match status" value="1"/>
</dbReference>
<sequence length="616" mass="69678">MTPFRALYGYDARSFVDMAFGDSRASKARECLQDSQDILKTLKDNMQQAQNQQKVYVDRHMSERSFEVGDMVFLRLQPYRQSTLKKSGAEKLNPRFYGQYRMVRRVGQVAYELELPSESKIHNVFHVSCLKKALGQHVTSSVELPPLDDEGRLDLVPEELLDWRERRLWNKVIREYLVRWKDLPLEDATWEGIPRTKTLVDSSLVDENPKGLRGFHSEISSVVNQISGSFQQCRWKGLKVFLVFFDQQLGRSIVDSLAAIPETARRLPQTPFSWWALLLHKALLVLRPSGLAVVEKYNGMAWALWQLGDDVHVNEGEFAVDPEDVRLLTVGLVPTCDLKLVRVRRASVKRNDVGGFQFLVLHEPTPTFCQHVALVAVPASVKMENAFDINYINFISYTKAAMSQSTLIDGVVIIFSSPHLISVAFVFENMECSSTLVDKDGTKNEDAALGHGLACHVVDYSSTSCSMTEIITVWKAFCTTEYAKRSAANAIFEVSLINPPANFFVEKFTFSYTCILLPLDMVLLELSRSRNKLPLPRSISGPGIALPPEQDTLIGPNYQLEIPRRPIPQALEEMEVDEEDGNKGDPVNPQSFQEHKTDQENASQRVSFSLSGKRPR</sequence>
<feature type="region of interest" description="Disordered" evidence="2">
    <location>
        <begin position="567"/>
        <end position="616"/>
    </location>
</feature>
<accession>A0AA38LAR4</accession>
<reference evidence="4 5" key="1">
    <citation type="journal article" date="2021" name="Nat. Plants">
        <title>The Taxus genome provides insights into paclitaxel biosynthesis.</title>
        <authorList>
            <person name="Xiong X."/>
            <person name="Gou J."/>
            <person name="Liao Q."/>
            <person name="Li Y."/>
            <person name="Zhou Q."/>
            <person name="Bi G."/>
            <person name="Li C."/>
            <person name="Du R."/>
            <person name="Wang X."/>
            <person name="Sun T."/>
            <person name="Guo L."/>
            <person name="Liang H."/>
            <person name="Lu P."/>
            <person name="Wu Y."/>
            <person name="Zhang Z."/>
            <person name="Ro D.K."/>
            <person name="Shang Y."/>
            <person name="Huang S."/>
            <person name="Yan J."/>
        </authorList>
    </citation>
    <scope>NUCLEOTIDE SEQUENCE [LARGE SCALE GENOMIC DNA]</scope>
    <source>
        <strain evidence="4">Ta-2019</strain>
    </source>
</reference>
<evidence type="ECO:0000313" key="5">
    <source>
        <dbReference type="Proteomes" id="UP000824469"/>
    </source>
</evidence>
<evidence type="ECO:0000256" key="1">
    <source>
        <dbReference type="SAM" id="Coils"/>
    </source>
</evidence>
<feature type="coiled-coil region" evidence="1">
    <location>
        <begin position="32"/>
        <end position="59"/>
    </location>
</feature>
<dbReference type="InterPro" id="IPR000953">
    <property type="entry name" value="Chromo/chromo_shadow_dom"/>
</dbReference>
<dbReference type="Gene3D" id="2.40.50.40">
    <property type="match status" value="1"/>
</dbReference>
<dbReference type="Proteomes" id="UP000824469">
    <property type="component" value="Unassembled WGS sequence"/>
</dbReference>
<keyword evidence="5" id="KW-1185">Reference proteome</keyword>